<comment type="subcellular location">
    <subcellularLocation>
        <location evidence="10">Chromosome</location>
        <location evidence="10">Centromere</location>
        <location evidence="10">Kinetochore</location>
    </subcellularLocation>
    <subcellularLocation>
        <location evidence="10">Nucleus</location>
    </subcellularLocation>
</comment>
<dbReference type="GO" id="GO:0031262">
    <property type="term" value="C:Ndc80 complex"/>
    <property type="evidence" value="ECO:0007669"/>
    <property type="project" value="UniProtKB-UniRule"/>
</dbReference>
<keyword evidence="9 10" id="KW-0137">Centromere</keyword>
<dbReference type="InterPro" id="IPR005550">
    <property type="entry name" value="Kinetochore_Ndc80"/>
</dbReference>
<evidence type="ECO:0000256" key="1">
    <source>
        <dbReference type="ARBA" id="ARBA00007050"/>
    </source>
</evidence>
<keyword evidence="15" id="KW-1185">Reference proteome</keyword>
<comment type="similarity">
    <text evidence="1 10">Belongs to the NDC80/HEC1 family.</text>
</comment>
<sequence length="665" mass="77297">MRKSSASRRRSSSNPGRISSTKPNPTGNSDTMIPKPRIRSFSTDRLSGMRKSNLRPTTGAKLSMGTYSAGSSAISPMPNNRYTHLMDKNSRPSLMDQGSRGRPSTIDQKGYTTPKASSSRPQTNDGRNVRASSAERASQLAPKGPKKDHRPLNDKNYQNEMVLKVERYFQSIDQSTIITNNIKPLTLKTFVEATNLLVRLLDIKQALTINNYIEEIPKIAKKLHYPGSMTKSWLKTAYTMHSWPHAIGWLSWLVELCEVKDLASELFILERLPIVGETEEERENRRHVFSLMIQCYKAWNEENPEDEERIMTQFFDEEANRRGINLEKYNEAQRELQEVQEQLKKEQAKTDIINEEVNELKSILNNMKIDYKKQQEHMVEQQRYIEKNIKEIDQFEKDSMMFVKDIENLEKTRDELRSQIKQQPMSVSERDEIVKACTEQQTYIQNFEVHLEEIKKESYSIDIKLVSSNTNLVKAILAYNQALFMEFNDSNINVDKFLMPENGICGSDFMEILENKKALMNEFMRERTIELNKKVRLLESHNKEIEALQAKRDALSEKLEKKKATDQMKKQEINAQENKKKERLKKLQKNIAELNEQINLLSAETEKVNQEIIDLTDKKDAVLRKYKHMNESAKTFFSQVNTVLNEHRGEVKKSLEKCSDFCDKK</sequence>
<feature type="compositionally biased region" description="Polar residues" evidence="12">
    <location>
        <begin position="21"/>
        <end position="31"/>
    </location>
</feature>
<dbReference type="Pfam" id="PF03801">
    <property type="entry name" value="Ndc80_HEC"/>
    <property type="match status" value="1"/>
</dbReference>
<keyword evidence="8 10" id="KW-0131">Cell cycle</keyword>
<feature type="coiled-coil region" evidence="11">
    <location>
        <begin position="531"/>
        <end position="618"/>
    </location>
</feature>
<evidence type="ECO:0000256" key="4">
    <source>
        <dbReference type="ARBA" id="ARBA00022776"/>
    </source>
</evidence>
<accession>A0ABD2W5J5</accession>
<gene>
    <name evidence="14" type="ORF">TKK_016929</name>
</gene>
<evidence type="ECO:0000313" key="14">
    <source>
        <dbReference type="EMBL" id="KAL3387836.1"/>
    </source>
</evidence>
<dbReference type="GO" id="GO:0005634">
    <property type="term" value="C:nucleus"/>
    <property type="evidence" value="ECO:0007669"/>
    <property type="project" value="UniProtKB-SubCell"/>
</dbReference>
<feature type="compositionally biased region" description="Polar residues" evidence="12">
    <location>
        <begin position="65"/>
        <end position="82"/>
    </location>
</feature>
<comment type="caution">
    <text evidence="14">The sequence shown here is derived from an EMBL/GenBank/DDBJ whole genome shotgun (WGS) entry which is preliminary data.</text>
</comment>
<dbReference type="AlphaFoldDB" id="A0ABD2W5J5"/>
<dbReference type="PANTHER" id="PTHR10643:SF2">
    <property type="entry name" value="KINETOCHORE PROTEIN NDC80 HOMOLOG"/>
    <property type="match status" value="1"/>
</dbReference>
<comment type="function">
    <text evidence="10">Acts as a component of the essential kinetochore-associated NDC80 complex, which is required for chromosome segregation and spindle checkpoint activity.</text>
</comment>
<name>A0ABD2W5J5_9HYME</name>
<keyword evidence="4 10" id="KW-0498">Mitosis</keyword>
<dbReference type="Gene3D" id="1.10.418.30">
    <property type="entry name" value="Ncd80 complex, Ncd80 subunit"/>
    <property type="match status" value="1"/>
</dbReference>
<evidence type="ECO:0000256" key="3">
    <source>
        <dbReference type="ARBA" id="ARBA00022618"/>
    </source>
</evidence>
<evidence type="ECO:0000259" key="13">
    <source>
        <dbReference type="Pfam" id="PF03801"/>
    </source>
</evidence>
<keyword evidence="6 11" id="KW-0175">Coiled coil</keyword>
<dbReference type="GO" id="GO:0051301">
    <property type="term" value="P:cell division"/>
    <property type="evidence" value="ECO:0007669"/>
    <property type="project" value="UniProtKB-UniRule"/>
</dbReference>
<keyword evidence="5 10" id="KW-0995">Kinetochore</keyword>
<evidence type="ECO:0000256" key="5">
    <source>
        <dbReference type="ARBA" id="ARBA00022838"/>
    </source>
</evidence>
<protein>
    <recommendedName>
        <fullName evidence="10">Kinetochore protein NDC80</fullName>
    </recommendedName>
</protein>
<evidence type="ECO:0000256" key="12">
    <source>
        <dbReference type="SAM" id="MobiDB-lite"/>
    </source>
</evidence>
<dbReference type="InterPro" id="IPR055260">
    <property type="entry name" value="Ndc80_CH"/>
</dbReference>
<evidence type="ECO:0000256" key="9">
    <source>
        <dbReference type="ARBA" id="ARBA00023328"/>
    </source>
</evidence>
<reference evidence="14 15" key="1">
    <citation type="journal article" date="2024" name="bioRxiv">
        <title>A reference genome for Trichogramma kaykai: A tiny desert-dwelling parasitoid wasp with competing sex-ratio distorters.</title>
        <authorList>
            <person name="Culotta J."/>
            <person name="Lindsey A.R."/>
        </authorList>
    </citation>
    <scope>NUCLEOTIDE SEQUENCE [LARGE SCALE GENOMIC DNA]</scope>
    <source>
        <strain evidence="14 15">KSX58</strain>
    </source>
</reference>
<feature type="region of interest" description="Disordered" evidence="12">
    <location>
        <begin position="1"/>
        <end position="153"/>
    </location>
</feature>
<dbReference type="Proteomes" id="UP001627154">
    <property type="component" value="Unassembled WGS sequence"/>
</dbReference>
<keyword evidence="3 10" id="KW-0132">Cell division</keyword>
<feature type="compositionally biased region" description="Polar residues" evidence="12">
    <location>
        <begin position="105"/>
        <end position="126"/>
    </location>
</feature>
<dbReference type="GO" id="GO:0051315">
    <property type="term" value="P:attachment of mitotic spindle microtubules to kinetochore"/>
    <property type="evidence" value="ECO:0007669"/>
    <property type="project" value="UniProtKB-UniRule"/>
</dbReference>
<keyword evidence="2 10" id="KW-0158">Chromosome</keyword>
<evidence type="ECO:0000256" key="2">
    <source>
        <dbReference type="ARBA" id="ARBA00022454"/>
    </source>
</evidence>
<evidence type="ECO:0000256" key="7">
    <source>
        <dbReference type="ARBA" id="ARBA00023242"/>
    </source>
</evidence>
<feature type="coiled-coil region" evidence="11">
    <location>
        <begin position="322"/>
        <end position="377"/>
    </location>
</feature>
<evidence type="ECO:0000256" key="10">
    <source>
        <dbReference type="RuleBase" id="RU368072"/>
    </source>
</evidence>
<dbReference type="InterPro" id="IPR038273">
    <property type="entry name" value="Ndc80_sf"/>
</dbReference>
<feature type="compositionally biased region" description="Basic residues" evidence="12">
    <location>
        <begin position="1"/>
        <end position="11"/>
    </location>
</feature>
<evidence type="ECO:0000313" key="15">
    <source>
        <dbReference type="Proteomes" id="UP001627154"/>
    </source>
</evidence>
<dbReference type="EMBL" id="JBJJXI010000136">
    <property type="protein sequence ID" value="KAL3387836.1"/>
    <property type="molecule type" value="Genomic_DNA"/>
</dbReference>
<dbReference type="PANTHER" id="PTHR10643">
    <property type="entry name" value="KINETOCHORE PROTEIN NDC80"/>
    <property type="match status" value="1"/>
</dbReference>
<evidence type="ECO:0000256" key="8">
    <source>
        <dbReference type="ARBA" id="ARBA00023306"/>
    </source>
</evidence>
<proteinExistence type="inferred from homology"/>
<keyword evidence="7 10" id="KW-0539">Nucleus</keyword>
<feature type="domain" description="Kinetochore protein Ndc80 CH" evidence="13">
    <location>
        <begin position="132"/>
        <end position="260"/>
    </location>
</feature>
<evidence type="ECO:0000256" key="11">
    <source>
        <dbReference type="SAM" id="Coils"/>
    </source>
</evidence>
<comment type="subunit">
    <text evidence="10">Component of the NDC80 complex.</text>
</comment>
<organism evidence="14 15">
    <name type="scientific">Trichogramma kaykai</name>
    <dbReference type="NCBI Taxonomy" id="54128"/>
    <lineage>
        <taxon>Eukaryota</taxon>
        <taxon>Metazoa</taxon>
        <taxon>Ecdysozoa</taxon>
        <taxon>Arthropoda</taxon>
        <taxon>Hexapoda</taxon>
        <taxon>Insecta</taxon>
        <taxon>Pterygota</taxon>
        <taxon>Neoptera</taxon>
        <taxon>Endopterygota</taxon>
        <taxon>Hymenoptera</taxon>
        <taxon>Apocrita</taxon>
        <taxon>Proctotrupomorpha</taxon>
        <taxon>Chalcidoidea</taxon>
        <taxon>Trichogrammatidae</taxon>
        <taxon>Trichogramma</taxon>
    </lineage>
</organism>
<evidence type="ECO:0000256" key="6">
    <source>
        <dbReference type="ARBA" id="ARBA00023054"/>
    </source>
</evidence>